<evidence type="ECO:0000256" key="1">
    <source>
        <dbReference type="SAM" id="MobiDB-lite"/>
    </source>
</evidence>
<dbReference type="AlphaFoldDB" id="A0A5M3WYK1"/>
<reference evidence="2 3" key="1">
    <citation type="submission" date="2019-10" db="EMBL/GenBank/DDBJ databases">
        <title>Whole genome shotgun sequence of Acrocarpospora macrocephala NBRC 16266.</title>
        <authorList>
            <person name="Ichikawa N."/>
            <person name="Kimura A."/>
            <person name="Kitahashi Y."/>
            <person name="Komaki H."/>
            <person name="Oguchi A."/>
        </authorList>
    </citation>
    <scope>NUCLEOTIDE SEQUENCE [LARGE SCALE GENOMIC DNA]</scope>
    <source>
        <strain evidence="2 3">NBRC 16266</strain>
    </source>
</reference>
<keyword evidence="3" id="KW-1185">Reference proteome</keyword>
<feature type="compositionally biased region" description="Polar residues" evidence="1">
    <location>
        <begin position="8"/>
        <end position="36"/>
    </location>
</feature>
<proteinExistence type="predicted"/>
<accession>A0A5M3WYK1</accession>
<feature type="region of interest" description="Disordered" evidence="1">
    <location>
        <begin position="1"/>
        <end position="81"/>
    </location>
</feature>
<feature type="region of interest" description="Disordered" evidence="1">
    <location>
        <begin position="184"/>
        <end position="209"/>
    </location>
</feature>
<comment type="caution">
    <text evidence="2">The sequence shown here is derived from an EMBL/GenBank/DDBJ whole genome shotgun (WGS) entry which is preliminary data.</text>
</comment>
<sequence length="209" mass="21842">MILPPVVQPSTDPADSLDLTSHDQAATGGESQQSQRPADAVGHPIVAVPARRVFSGTAGRRHRPPARESAHRFGESDEVGQHLFDQIAAGVTSPQVSAETGEAADQVELGEGGPFALHETPVGGIEPVPGDGCDALIQDRLRGFVPGPASQVERERERGRPVVKAGVRTDSEFVACRRGQPGMRVLPVGDAGGGPLDMQERDPDGATAE</sequence>
<feature type="compositionally biased region" description="Basic and acidic residues" evidence="1">
    <location>
        <begin position="65"/>
        <end position="75"/>
    </location>
</feature>
<organism evidence="2 3">
    <name type="scientific">Acrocarpospora macrocephala</name>
    <dbReference type="NCBI Taxonomy" id="150177"/>
    <lineage>
        <taxon>Bacteria</taxon>
        <taxon>Bacillati</taxon>
        <taxon>Actinomycetota</taxon>
        <taxon>Actinomycetes</taxon>
        <taxon>Streptosporangiales</taxon>
        <taxon>Streptosporangiaceae</taxon>
        <taxon>Acrocarpospora</taxon>
    </lineage>
</organism>
<evidence type="ECO:0000313" key="3">
    <source>
        <dbReference type="Proteomes" id="UP000331127"/>
    </source>
</evidence>
<dbReference type="Proteomes" id="UP000331127">
    <property type="component" value="Unassembled WGS sequence"/>
</dbReference>
<name>A0A5M3WYK1_9ACTN</name>
<gene>
    <name evidence="2" type="ORF">Amac_074270</name>
</gene>
<protein>
    <submittedName>
        <fullName evidence="2">Uncharacterized protein</fullName>
    </submittedName>
</protein>
<feature type="compositionally biased region" description="Basic and acidic residues" evidence="1">
    <location>
        <begin position="198"/>
        <end position="209"/>
    </location>
</feature>
<dbReference type="EMBL" id="BLAE01000051">
    <property type="protein sequence ID" value="GES13830.1"/>
    <property type="molecule type" value="Genomic_DNA"/>
</dbReference>
<evidence type="ECO:0000313" key="2">
    <source>
        <dbReference type="EMBL" id="GES13830.1"/>
    </source>
</evidence>